<dbReference type="SUPFAM" id="SSF49879">
    <property type="entry name" value="SMAD/FHA domain"/>
    <property type="match status" value="1"/>
</dbReference>
<evidence type="ECO:0008006" key="7">
    <source>
        <dbReference type="Google" id="ProtNLM"/>
    </source>
</evidence>
<keyword evidence="1 2" id="KW-0238">DNA-binding</keyword>
<reference evidence="5 6" key="1">
    <citation type="submission" date="2015-07" db="EMBL/GenBank/DDBJ databases">
        <title>Whole genome sequence of Thermanaerothrix daxensis DSM 23592.</title>
        <authorList>
            <person name="Hemp J."/>
            <person name="Ward L.M."/>
            <person name="Pace L.A."/>
            <person name="Fischer W.W."/>
        </authorList>
    </citation>
    <scope>NUCLEOTIDE SEQUENCE [LARGE SCALE GENOMIC DNA]</scope>
    <source>
        <strain evidence="5 6">GNS-1</strain>
    </source>
</reference>
<dbReference type="Proteomes" id="UP000050544">
    <property type="component" value="Unassembled WGS sequence"/>
</dbReference>
<feature type="DNA-binding region" description="OmpR/PhoB-type" evidence="2">
    <location>
        <begin position="114"/>
        <end position="220"/>
    </location>
</feature>
<dbReference type="InterPro" id="IPR001867">
    <property type="entry name" value="OmpR/PhoB-type_DNA-bd"/>
</dbReference>
<feature type="domain" description="FHA" evidence="3">
    <location>
        <begin position="27"/>
        <end position="76"/>
    </location>
</feature>
<dbReference type="OrthoDB" id="162419at2"/>
<feature type="domain" description="OmpR/PhoB-type" evidence="4">
    <location>
        <begin position="114"/>
        <end position="220"/>
    </location>
</feature>
<name>A0A0P6Y1E6_9CHLR</name>
<dbReference type="InterPro" id="IPR000253">
    <property type="entry name" value="FHA_dom"/>
</dbReference>
<dbReference type="InterPro" id="IPR016032">
    <property type="entry name" value="Sig_transdc_resp-reg_C-effctor"/>
</dbReference>
<dbReference type="InterPro" id="IPR050923">
    <property type="entry name" value="Cell_Proc_Reg/RNA_Proc"/>
</dbReference>
<organism evidence="5 6">
    <name type="scientific">Thermanaerothrix daxensis</name>
    <dbReference type="NCBI Taxonomy" id="869279"/>
    <lineage>
        <taxon>Bacteria</taxon>
        <taxon>Bacillati</taxon>
        <taxon>Chloroflexota</taxon>
        <taxon>Anaerolineae</taxon>
        <taxon>Anaerolineales</taxon>
        <taxon>Anaerolineaceae</taxon>
        <taxon>Thermanaerothrix</taxon>
    </lineage>
</organism>
<dbReference type="EMBL" id="LGKO01000005">
    <property type="protein sequence ID" value="KPL82871.1"/>
    <property type="molecule type" value="Genomic_DNA"/>
</dbReference>
<dbReference type="InterPro" id="IPR008984">
    <property type="entry name" value="SMAD_FHA_dom_sf"/>
</dbReference>
<comment type="caution">
    <text evidence="5">The sequence shown here is derived from an EMBL/GenBank/DDBJ whole genome shotgun (WGS) entry which is preliminary data.</text>
</comment>
<dbReference type="Pfam" id="PF00486">
    <property type="entry name" value="Trans_reg_C"/>
    <property type="match status" value="1"/>
</dbReference>
<evidence type="ECO:0000256" key="1">
    <source>
        <dbReference type="ARBA" id="ARBA00023125"/>
    </source>
</evidence>
<dbReference type="PANTHER" id="PTHR23308">
    <property type="entry name" value="NUCLEAR INHIBITOR OF PROTEIN PHOSPHATASE-1"/>
    <property type="match status" value="1"/>
</dbReference>
<dbReference type="GO" id="GO:0000160">
    <property type="term" value="P:phosphorelay signal transduction system"/>
    <property type="evidence" value="ECO:0007669"/>
    <property type="project" value="InterPro"/>
</dbReference>
<evidence type="ECO:0000259" key="3">
    <source>
        <dbReference type="PROSITE" id="PS50006"/>
    </source>
</evidence>
<dbReference type="SUPFAM" id="SSF46894">
    <property type="entry name" value="C-terminal effector domain of the bipartite response regulators"/>
    <property type="match status" value="1"/>
</dbReference>
<dbReference type="AlphaFoldDB" id="A0A0P6Y1E6"/>
<dbReference type="STRING" id="869279.SE15_12575"/>
<dbReference type="InterPro" id="IPR036388">
    <property type="entry name" value="WH-like_DNA-bd_sf"/>
</dbReference>
<gene>
    <name evidence="5" type="ORF">SE15_12575</name>
</gene>
<dbReference type="SMART" id="SM00240">
    <property type="entry name" value="FHA"/>
    <property type="match status" value="1"/>
</dbReference>
<dbReference type="RefSeq" id="WP_054522435.1">
    <property type="nucleotide sequence ID" value="NZ_LGKO01000005.1"/>
</dbReference>
<evidence type="ECO:0000256" key="2">
    <source>
        <dbReference type="PROSITE-ProRule" id="PRU01091"/>
    </source>
</evidence>
<proteinExistence type="predicted"/>
<protein>
    <recommendedName>
        <fullName evidence="7">Transcriptional regulator</fullName>
    </recommendedName>
</protein>
<dbReference type="Gene3D" id="1.10.10.10">
    <property type="entry name" value="Winged helix-like DNA-binding domain superfamily/Winged helix DNA-binding domain"/>
    <property type="match status" value="1"/>
</dbReference>
<dbReference type="GO" id="GO:0006355">
    <property type="term" value="P:regulation of DNA-templated transcription"/>
    <property type="evidence" value="ECO:0007669"/>
    <property type="project" value="InterPro"/>
</dbReference>
<evidence type="ECO:0000313" key="5">
    <source>
        <dbReference type="EMBL" id="KPL82871.1"/>
    </source>
</evidence>
<evidence type="ECO:0000313" key="6">
    <source>
        <dbReference type="Proteomes" id="UP000050544"/>
    </source>
</evidence>
<evidence type="ECO:0000259" key="4">
    <source>
        <dbReference type="PROSITE" id="PS51755"/>
    </source>
</evidence>
<dbReference type="PROSITE" id="PS50006">
    <property type="entry name" value="FHA_DOMAIN"/>
    <property type="match status" value="1"/>
</dbReference>
<dbReference type="Gene3D" id="2.60.200.20">
    <property type="match status" value="1"/>
</dbReference>
<dbReference type="CDD" id="cd00383">
    <property type="entry name" value="trans_reg_C"/>
    <property type="match status" value="1"/>
</dbReference>
<accession>A0A0P6Y1E6</accession>
<sequence length="224" mass="25493">MLEKDLPLLIGQTGPLNGQRWAIDRVLTIGRDAQCEVVIPDRQVSRYHARLVPDEEGVLLEDLGSKNGTFRNGQRIEGEVRLEDGDLIQIALVQHFVFLASDATLPLLEPLVVPGERESEPWRRRLYLDRQSHRVWVAGREVLPPLSVPQFRLLELLYEHQGEAVSRQEIISAVWGNEQALGVSDQALDALVRRLRDRLAASDEYPYLVTVRGYGFRLDNPLYP</sequence>
<dbReference type="Pfam" id="PF00498">
    <property type="entry name" value="FHA"/>
    <property type="match status" value="1"/>
</dbReference>
<dbReference type="SMART" id="SM00862">
    <property type="entry name" value="Trans_reg_C"/>
    <property type="match status" value="1"/>
</dbReference>
<keyword evidence="6" id="KW-1185">Reference proteome</keyword>
<dbReference type="GO" id="GO:0003677">
    <property type="term" value="F:DNA binding"/>
    <property type="evidence" value="ECO:0007669"/>
    <property type="project" value="UniProtKB-UniRule"/>
</dbReference>
<dbReference type="CDD" id="cd00060">
    <property type="entry name" value="FHA"/>
    <property type="match status" value="1"/>
</dbReference>
<dbReference type="PROSITE" id="PS51755">
    <property type="entry name" value="OMPR_PHOB"/>
    <property type="match status" value="1"/>
</dbReference>